<dbReference type="EMBL" id="JACAGC010000004">
    <property type="protein sequence ID" value="KAF6372042.1"/>
    <property type="molecule type" value="Genomic_DNA"/>
</dbReference>
<keyword evidence="1" id="KW-0472">Membrane</keyword>
<evidence type="ECO:0000256" key="1">
    <source>
        <dbReference type="SAM" id="Phobius"/>
    </source>
</evidence>
<evidence type="ECO:0000313" key="2">
    <source>
        <dbReference type="EMBL" id="KAF6372042.1"/>
    </source>
</evidence>
<gene>
    <name evidence="2" type="ORF">mRhiFer1_009779</name>
</gene>
<protein>
    <submittedName>
        <fullName evidence="2">Uncharacterized protein</fullName>
    </submittedName>
</protein>
<feature type="transmembrane region" description="Helical" evidence="1">
    <location>
        <begin position="7"/>
        <end position="27"/>
    </location>
</feature>
<evidence type="ECO:0000313" key="3">
    <source>
        <dbReference type="Proteomes" id="UP000585614"/>
    </source>
</evidence>
<feature type="transmembrane region" description="Helical" evidence="1">
    <location>
        <begin position="52"/>
        <end position="80"/>
    </location>
</feature>
<dbReference type="AlphaFoldDB" id="A0A7J7ZCQ7"/>
<accession>A0A7J7ZCQ7</accession>
<proteinExistence type="predicted"/>
<dbReference type="Proteomes" id="UP000585614">
    <property type="component" value="Unassembled WGS sequence"/>
</dbReference>
<sequence length="122" mass="14426">MCREDIALLLPSSIVNLPVFLVYYLYICKRNISFASLTSEWQQATPILLDNIFFYLIFPQIHCIAVYLFFCLVGFLCFFLNYSTYITLFPTSFLNTNWIKLEIFYILQQCPLDIFRKSPGLF</sequence>
<organism evidence="2 3">
    <name type="scientific">Rhinolophus ferrumequinum</name>
    <name type="common">Greater horseshoe bat</name>
    <dbReference type="NCBI Taxonomy" id="59479"/>
    <lineage>
        <taxon>Eukaryota</taxon>
        <taxon>Metazoa</taxon>
        <taxon>Chordata</taxon>
        <taxon>Craniata</taxon>
        <taxon>Vertebrata</taxon>
        <taxon>Euteleostomi</taxon>
        <taxon>Mammalia</taxon>
        <taxon>Eutheria</taxon>
        <taxon>Laurasiatheria</taxon>
        <taxon>Chiroptera</taxon>
        <taxon>Yinpterochiroptera</taxon>
        <taxon>Rhinolophoidea</taxon>
        <taxon>Rhinolophidae</taxon>
        <taxon>Rhinolophinae</taxon>
        <taxon>Rhinolophus</taxon>
    </lineage>
</organism>
<keyword evidence="1" id="KW-0812">Transmembrane</keyword>
<comment type="caution">
    <text evidence="2">The sequence shown here is derived from an EMBL/GenBank/DDBJ whole genome shotgun (WGS) entry which is preliminary data.</text>
</comment>
<name>A0A7J7ZCQ7_RHIFE</name>
<keyword evidence="1" id="KW-1133">Transmembrane helix</keyword>
<reference evidence="2 3" key="1">
    <citation type="journal article" date="2020" name="Nature">
        <title>Six reference-quality genomes reveal evolution of bat adaptations.</title>
        <authorList>
            <person name="Jebb D."/>
            <person name="Huang Z."/>
            <person name="Pippel M."/>
            <person name="Hughes G.M."/>
            <person name="Lavrichenko K."/>
            <person name="Devanna P."/>
            <person name="Winkler S."/>
            <person name="Jermiin L.S."/>
            <person name="Skirmuntt E.C."/>
            <person name="Katzourakis A."/>
            <person name="Burkitt-Gray L."/>
            <person name="Ray D.A."/>
            <person name="Sullivan K.A.M."/>
            <person name="Roscito J.G."/>
            <person name="Kirilenko B.M."/>
            <person name="Davalos L.M."/>
            <person name="Corthals A.P."/>
            <person name="Power M.L."/>
            <person name="Jones G."/>
            <person name="Ransome R.D."/>
            <person name="Dechmann D.K.N."/>
            <person name="Locatelli A.G."/>
            <person name="Puechmaille S.J."/>
            <person name="Fedrigo O."/>
            <person name="Jarvis E.D."/>
            <person name="Hiller M."/>
            <person name="Vernes S.C."/>
            <person name="Myers E.W."/>
            <person name="Teeling E.C."/>
        </authorList>
    </citation>
    <scope>NUCLEOTIDE SEQUENCE [LARGE SCALE GENOMIC DNA]</scope>
    <source>
        <strain evidence="2">MRhiFer1</strain>
        <tissue evidence="2">Lung</tissue>
    </source>
</reference>